<dbReference type="PANTHER" id="PTHR43673">
    <property type="entry name" value="NAD(P)H NITROREDUCTASE YDGI-RELATED"/>
    <property type="match status" value="1"/>
</dbReference>
<evidence type="ECO:0000256" key="5">
    <source>
        <dbReference type="ARBA" id="ARBA00023002"/>
    </source>
</evidence>
<dbReference type="PANTHER" id="PTHR43673:SF2">
    <property type="entry name" value="NITROREDUCTASE"/>
    <property type="match status" value="1"/>
</dbReference>
<dbReference type="Gene3D" id="3.40.109.10">
    <property type="entry name" value="NADH Oxidase"/>
    <property type="match status" value="1"/>
</dbReference>
<keyword evidence="5" id="KW-0560">Oxidoreductase</keyword>
<feature type="domain" description="Nitroreductase" evidence="6">
    <location>
        <begin position="8"/>
        <end position="67"/>
    </location>
</feature>
<gene>
    <name evidence="7" type="ORF">PAPYR_6987</name>
</gene>
<evidence type="ECO:0000313" key="7">
    <source>
        <dbReference type="EMBL" id="KAJ4457510.1"/>
    </source>
</evidence>
<dbReference type="CDD" id="cd02136">
    <property type="entry name" value="PnbA_NfnB-like"/>
    <property type="match status" value="1"/>
</dbReference>
<comment type="cofactor">
    <cofactor evidence="1">
        <name>FMN</name>
        <dbReference type="ChEBI" id="CHEBI:58210"/>
    </cofactor>
</comment>
<sequence>MASTLDVIASRRSCRSFTSTPVPRDVIEKIVQAGAEAPCAMGRYPWTFTVVNNPETLARVNQETKKQTYGAPCVIFVGVNNGIPGYELFDAALACENICIAAQSLGLGSIILSYHYPTDVTPAVNTICGKPADHKICMGVAIGTANGPVHAHTHPAPNVTFH</sequence>
<keyword evidence="4" id="KW-0288">FMN</keyword>
<evidence type="ECO:0000256" key="2">
    <source>
        <dbReference type="ARBA" id="ARBA00007118"/>
    </source>
</evidence>
<evidence type="ECO:0000256" key="4">
    <source>
        <dbReference type="ARBA" id="ARBA00022643"/>
    </source>
</evidence>
<reference evidence="7" key="1">
    <citation type="journal article" date="2022" name="bioRxiv">
        <title>Genomics of Preaxostyla Flagellates Illuminates Evolutionary Transitions and the Path Towards Mitochondrial Loss.</title>
        <authorList>
            <person name="Novak L.V.F."/>
            <person name="Treitli S.C."/>
            <person name="Pyrih J."/>
            <person name="Halakuc P."/>
            <person name="Pipaliya S.V."/>
            <person name="Vacek V."/>
            <person name="Brzon O."/>
            <person name="Soukal P."/>
            <person name="Eme L."/>
            <person name="Dacks J.B."/>
            <person name="Karnkowska A."/>
            <person name="Elias M."/>
            <person name="Hampl V."/>
        </authorList>
    </citation>
    <scope>NUCLEOTIDE SEQUENCE</scope>
    <source>
        <strain evidence="7">RCP-MX</strain>
    </source>
</reference>
<accession>A0ABQ8UE01</accession>
<keyword evidence="8" id="KW-1185">Reference proteome</keyword>
<dbReference type="InterPro" id="IPR000415">
    <property type="entry name" value="Nitroreductase-like"/>
</dbReference>
<dbReference type="Proteomes" id="UP001141327">
    <property type="component" value="Unassembled WGS sequence"/>
</dbReference>
<dbReference type="InterPro" id="IPR029479">
    <property type="entry name" value="Nitroreductase"/>
</dbReference>
<dbReference type="Pfam" id="PF00881">
    <property type="entry name" value="Nitroreductase"/>
    <property type="match status" value="1"/>
</dbReference>
<protein>
    <recommendedName>
        <fullName evidence="6">Nitroreductase domain-containing protein</fullName>
    </recommendedName>
</protein>
<comment type="similarity">
    <text evidence="2">Belongs to the nitroreductase family.</text>
</comment>
<dbReference type="EMBL" id="JAPMOS010000045">
    <property type="protein sequence ID" value="KAJ4457510.1"/>
    <property type="molecule type" value="Genomic_DNA"/>
</dbReference>
<evidence type="ECO:0000313" key="8">
    <source>
        <dbReference type="Proteomes" id="UP001141327"/>
    </source>
</evidence>
<organism evidence="7 8">
    <name type="scientific">Paratrimastix pyriformis</name>
    <dbReference type="NCBI Taxonomy" id="342808"/>
    <lineage>
        <taxon>Eukaryota</taxon>
        <taxon>Metamonada</taxon>
        <taxon>Preaxostyla</taxon>
        <taxon>Paratrimastigidae</taxon>
        <taxon>Paratrimastix</taxon>
    </lineage>
</organism>
<evidence type="ECO:0000259" key="6">
    <source>
        <dbReference type="Pfam" id="PF00881"/>
    </source>
</evidence>
<dbReference type="SUPFAM" id="SSF55469">
    <property type="entry name" value="FMN-dependent nitroreductase-like"/>
    <property type="match status" value="1"/>
</dbReference>
<comment type="caution">
    <text evidence="7">The sequence shown here is derived from an EMBL/GenBank/DDBJ whole genome shotgun (WGS) entry which is preliminary data.</text>
</comment>
<keyword evidence="3" id="KW-0285">Flavoprotein</keyword>
<proteinExistence type="inferred from homology"/>
<evidence type="ECO:0000256" key="3">
    <source>
        <dbReference type="ARBA" id="ARBA00022630"/>
    </source>
</evidence>
<evidence type="ECO:0000256" key="1">
    <source>
        <dbReference type="ARBA" id="ARBA00001917"/>
    </source>
</evidence>
<name>A0ABQ8UE01_9EUKA</name>